<gene>
    <name evidence="13" type="ORF">B296_00010080</name>
</gene>
<evidence type="ECO:0000256" key="9">
    <source>
        <dbReference type="ARBA" id="ARBA00023054"/>
    </source>
</evidence>
<evidence type="ECO:0000256" key="3">
    <source>
        <dbReference type="ARBA" id="ARBA00022448"/>
    </source>
</evidence>
<comment type="caution">
    <text evidence="13">The sequence shown here is derived from an EMBL/GenBank/DDBJ whole genome shotgun (WGS) entry which is preliminary data.</text>
</comment>
<comment type="similarity">
    <text evidence="2 11">Belongs to the BCAP29/BCAP31 family.</text>
</comment>
<dbReference type="GO" id="GO:0006888">
    <property type="term" value="P:endoplasmic reticulum to Golgi vesicle-mediated transport"/>
    <property type="evidence" value="ECO:0007669"/>
    <property type="project" value="UniProtKB-UniRule"/>
</dbReference>
<accession>A0A426Z5X1</accession>
<comment type="subcellular location">
    <subcellularLocation>
        <location evidence="1 11">Endoplasmic reticulum membrane</location>
        <topology evidence="1 11">Multi-pass membrane protein</topology>
    </subcellularLocation>
</comment>
<keyword evidence="10 11" id="KW-0472">Membrane</keyword>
<evidence type="ECO:0000256" key="2">
    <source>
        <dbReference type="ARBA" id="ARBA00007956"/>
    </source>
</evidence>
<keyword evidence="4 11" id="KW-0812">Transmembrane</keyword>
<reference evidence="13 14" key="1">
    <citation type="journal article" date="2014" name="Agronomy (Basel)">
        <title>A Draft Genome Sequence for Ensete ventricosum, the Drought-Tolerant Tree Against Hunger.</title>
        <authorList>
            <person name="Harrison J."/>
            <person name="Moore K.A."/>
            <person name="Paszkiewicz K."/>
            <person name="Jones T."/>
            <person name="Grant M."/>
            <person name="Ambacheew D."/>
            <person name="Muzemil S."/>
            <person name="Studholme D.J."/>
        </authorList>
    </citation>
    <scope>NUCLEOTIDE SEQUENCE [LARGE SCALE GENOMIC DNA]</scope>
</reference>
<keyword evidence="5" id="KW-0053">Apoptosis</keyword>
<dbReference type="GO" id="GO:0006886">
    <property type="term" value="P:intracellular protein transport"/>
    <property type="evidence" value="ECO:0007669"/>
    <property type="project" value="UniProtKB-UniRule"/>
</dbReference>
<evidence type="ECO:0000313" key="13">
    <source>
        <dbReference type="EMBL" id="RRT59387.1"/>
    </source>
</evidence>
<evidence type="ECO:0000256" key="11">
    <source>
        <dbReference type="RuleBase" id="RU367026"/>
    </source>
</evidence>
<dbReference type="GO" id="GO:0070973">
    <property type="term" value="P:protein localization to endoplasmic reticulum exit site"/>
    <property type="evidence" value="ECO:0007669"/>
    <property type="project" value="UniProtKB-UniRule"/>
</dbReference>
<evidence type="ECO:0000256" key="12">
    <source>
        <dbReference type="SAM" id="Coils"/>
    </source>
</evidence>
<evidence type="ECO:0000256" key="7">
    <source>
        <dbReference type="ARBA" id="ARBA00022927"/>
    </source>
</evidence>
<keyword evidence="3 11" id="KW-0813">Transport</keyword>
<evidence type="ECO:0000256" key="8">
    <source>
        <dbReference type="ARBA" id="ARBA00022989"/>
    </source>
</evidence>
<sequence length="228" mass="25978">MIQLLFTVLSAEVGVAVALFFKTPLRKLVILGLVRFKRGRGPVIVKTVAGTVVIVLASSLYSMAKIRSRSAEFGALTPTDQVLMSRHLLEASIMGIHSTASRNLVLSYCFFFYRYSLFLALIIDRLHHYIRELRGLRKSMEAVMKHNRVLEETKRGGSDKIKTWDSEIASLNEQIKNLKFESEERMKEARAAEANVMALRKQSDDLLIEYDRLLEDNQNINNQLVAFN</sequence>
<feature type="coiled-coil region" evidence="12">
    <location>
        <begin position="161"/>
        <end position="223"/>
    </location>
</feature>
<keyword evidence="11" id="KW-0931">ER-Golgi transport</keyword>
<feature type="transmembrane region" description="Helical" evidence="11">
    <location>
        <begin position="42"/>
        <end position="61"/>
    </location>
</feature>
<dbReference type="InterPro" id="IPR008417">
    <property type="entry name" value="BAP29/BAP31"/>
</dbReference>
<dbReference type="Proteomes" id="UP000287651">
    <property type="component" value="Unassembled WGS sequence"/>
</dbReference>
<keyword evidence="6 11" id="KW-0256">Endoplasmic reticulum</keyword>
<protein>
    <recommendedName>
        <fullName evidence="11">Endoplasmic reticulum transmembrane protein</fullName>
    </recommendedName>
</protein>
<proteinExistence type="inferred from homology"/>
<dbReference type="EMBL" id="AMZH03008234">
    <property type="protein sequence ID" value="RRT59387.1"/>
    <property type="molecule type" value="Genomic_DNA"/>
</dbReference>
<keyword evidence="9 12" id="KW-0175">Coiled coil</keyword>
<evidence type="ECO:0000256" key="4">
    <source>
        <dbReference type="ARBA" id="ARBA00022692"/>
    </source>
</evidence>
<name>A0A426Z5X1_ENSVE</name>
<comment type="caution">
    <text evidence="11">Lacks conserved residue(s) required for the propagation of feature annotation.</text>
</comment>
<keyword evidence="7 11" id="KW-0653">Protein transport</keyword>
<organism evidence="13 14">
    <name type="scientific">Ensete ventricosum</name>
    <name type="common">Abyssinian banana</name>
    <name type="synonym">Musa ensete</name>
    <dbReference type="NCBI Taxonomy" id="4639"/>
    <lineage>
        <taxon>Eukaryota</taxon>
        <taxon>Viridiplantae</taxon>
        <taxon>Streptophyta</taxon>
        <taxon>Embryophyta</taxon>
        <taxon>Tracheophyta</taxon>
        <taxon>Spermatophyta</taxon>
        <taxon>Magnoliopsida</taxon>
        <taxon>Liliopsida</taxon>
        <taxon>Zingiberales</taxon>
        <taxon>Musaceae</taxon>
        <taxon>Ensete</taxon>
    </lineage>
</organism>
<feature type="transmembrane region" description="Helical" evidence="11">
    <location>
        <begin position="104"/>
        <end position="123"/>
    </location>
</feature>
<evidence type="ECO:0000256" key="6">
    <source>
        <dbReference type="ARBA" id="ARBA00022824"/>
    </source>
</evidence>
<dbReference type="FunFam" id="1.20.5.110:FF:000011">
    <property type="entry name" value="B-cell receptor-associated protein 29"/>
    <property type="match status" value="1"/>
</dbReference>
<dbReference type="Gene3D" id="1.20.5.110">
    <property type="match status" value="1"/>
</dbReference>
<dbReference type="AlphaFoldDB" id="A0A426Z5X1"/>
<evidence type="ECO:0000256" key="5">
    <source>
        <dbReference type="ARBA" id="ARBA00022703"/>
    </source>
</evidence>
<evidence type="ECO:0000256" key="1">
    <source>
        <dbReference type="ARBA" id="ARBA00004477"/>
    </source>
</evidence>
<dbReference type="GO" id="GO:0005789">
    <property type="term" value="C:endoplasmic reticulum membrane"/>
    <property type="evidence" value="ECO:0007669"/>
    <property type="project" value="UniProtKB-SubCell"/>
</dbReference>
<keyword evidence="8 11" id="KW-1133">Transmembrane helix</keyword>
<dbReference type="PANTHER" id="PTHR12701">
    <property type="entry name" value="BCR-ASSOCIATED PROTEIN, BAP"/>
    <property type="match status" value="1"/>
</dbReference>
<evidence type="ECO:0000256" key="10">
    <source>
        <dbReference type="ARBA" id="ARBA00023136"/>
    </source>
</evidence>
<evidence type="ECO:0000313" key="14">
    <source>
        <dbReference type="Proteomes" id="UP000287651"/>
    </source>
</evidence>
<comment type="function">
    <text evidence="11">May play a role in anterograde transport of membrane proteins from the endoplasmic reticulum to the Golgi.</text>
</comment>
<dbReference type="PANTHER" id="PTHR12701:SF18">
    <property type="entry name" value="ENDOPLASMIC RETICULUM TRANSMEMBRANE PROTEIN"/>
    <property type="match status" value="1"/>
</dbReference>